<feature type="transmembrane region" description="Helical" evidence="1">
    <location>
        <begin position="29"/>
        <end position="56"/>
    </location>
</feature>
<reference evidence="2 3" key="1">
    <citation type="submission" date="2019-08" db="EMBL/GenBank/DDBJ databases">
        <title>Genome of Aequorivita lipolytica Y10-2 (type strain).</title>
        <authorList>
            <person name="Bowman J.P."/>
        </authorList>
    </citation>
    <scope>NUCLEOTIDE SEQUENCE [LARGE SCALE GENOMIC DNA]</scope>
    <source>
        <strain evidence="2 3">Y10-2</strain>
    </source>
</reference>
<evidence type="ECO:0000313" key="2">
    <source>
        <dbReference type="EMBL" id="TXD70276.1"/>
    </source>
</evidence>
<dbReference type="AlphaFoldDB" id="A0A5C6YS94"/>
<comment type="caution">
    <text evidence="2">The sequence shown here is derived from an EMBL/GenBank/DDBJ whole genome shotgun (WGS) entry which is preliminary data.</text>
</comment>
<gene>
    <name evidence="2" type="ORF">ESV24_03685</name>
</gene>
<protein>
    <submittedName>
        <fullName evidence="2">Uncharacterized protein</fullName>
    </submittedName>
</protein>
<dbReference type="Proteomes" id="UP000321945">
    <property type="component" value="Unassembled WGS sequence"/>
</dbReference>
<evidence type="ECO:0000256" key="1">
    <source>
        <dbReference type="SAM" id="Phobius"/>
    </source>
</evidence>
<sequence length="319" mass="37840">MAQQSSEEIDLGYLFKKSNDFFKSIIRGLFLILAFFRKFYIIILVLVLVGFAYGYYKDSNSVTTYNNEIIVIPNFESVDYLYDKVEVINNKIASGDTLYLQNVLDTNFRKLNSIKLEPIVDIYNFVSKSYRNYDVLRLIAEKQDFSEYTEDLSTSKYYKYHRMDVSTTGKESSEKIIEDLLIFLNNNEHFRKYQDVYVENNKFEIQEHYNMISQIDSLLRANSRINNIASNVFINNTTDLFNLIDRKRQLVENLVQLKTEEIDFKLPIKKVSGDYNLESKKFFSISNKIKYPLIFVFLFSLVFFIIYIFKKLNRYGHSH</sequence>
<dbReference type="RefSeq" id="WP_111815313.1">
    <property type="nucleotide sequence ID" value="NZ_CBCRZQ010000003.1"/>
</dbReference>
<organism evidence="2 3">
    <name type="scientific">Aequorivita lipolytica</name>
    <dbReference type="NCBI Taxonomy" id="153267"/>
    <lineage>
        <taxon>Bacteria</taxon>
        <taxon>Pseudomonadati</taxon>
        <taxon>Bacteroidota</taxon>
        <taxon>Flavobacteriia</taxon>
        <taxon>Flavobacteriales</taxon>
        <taxon>Flavobacteriaceae</taxon>
        <taxon>Aequorivita</taxon>
    </lineage>
</organism>
<keyword evidence="3" id="KW-1185">Reference proteome</keyword>
<evidence type="ECO:0000313" key="3">
    <source>
        <dbReference type="Proteomes" id="UP000321945"/>
    </source>
</evidence>
<keyword evidence="1" id="KW-0812">Transmembrane</keyword>
<keyword evidence="1" id="KW-1133">Transmembrane helix</keyword>
<name>A0A5C6YS94_9FLAO</name>
<dbReference type="OrthoDB" id="1452530at2"/>
<keyword evidence="1" id="KW-0472">Membrane</keyword>
<dbReference type="EMBL" id="VORU01000002">
    <property type="protein sequence ID" value="TXD70276.1"/>
    <property type="molecule type" value="Genomic_DNA"/>
</dbReference>
<proteinExistence type="predicted"/>
<feature type="transmembrane region" description="Helical" evidence="1">
    <location>
        <begin position="291"/>
        <end position="309"/>
    </location>
</feature>
<accession>A0A5C6YS94</accession>